<dbReference type="InterPro" id="IPR029058">
    <property type="entry name" value="AB_hydrolase_fold"/>
</dbReference>
<accession>A0A3N0E1L9</accession>
<dbReference type="OrthoDB" id="128799at2"/>
<dbReference type="Gene3D" id="3.40.50.1820">
    <property type="entry name" value="alpha/beta hydrolase"/>
    <property type="match status" value="1"/>
</dbReference>
<dbReference type="SUPFAM" id="SSF69322">
    <property type="entry name" value="Tricorn protease domain 2"/>
    <property type="match status" value="1"/>
</dbReference>
<comment type="caution">
    <text evidence="3">The sequence shown here is derived from an EMBL/GenBank/DDBJ whole genome shotgun (WGS) entry which is preliminary data.</text>
</comment>
<dbReference type="Pfam" id="PF00326">
    <property type="entry name" value="Peptidase_S9"/>
    <property type="match status" value="1"/>
</dbReference>
<proteinExistence type="predicted"/>
<dbReference type="PANTHER" id="PTHR43056">
    <property type="entry name" value="PEPTIDASE S9 PROLYL OLIGOPEPTIDASE"/>
    <property type="match status" value="1"/>
</dbReference>
<organism evidence="3 4">
    <name type="scientific">Halostreptopolyspora alba</name>
    <dbReference type="NCBI Taxonomy" id="2487137"/>
    <lineage>
        <taxon>Bacteria</taxon>
        <taxon>Bacillati</taxon>
        <taxon>Actinomycetota</taxon>
        <taxon>Actinomycetes</taxon>
        <taxon>Streptosporangiales</taxon>
        <taxon>Nocardiopsidaceae</taxon>
        <taxon>Halostreptopolyspora</taxon>
    </lineage>
</organism>
<dbReference type="AlphaFoldDB" id="A0A3N0E1L9"/>
<evidence type="ECO:0000256" key="1">
    <source>
        <dbReference type="SAM" id="MobiDB-lite"/>
    </source>
</evidence>
<dbReference type="PANTHER" id="PTHR43056:SF5">
    <property type="entry name" value="PEPTIDASE S9 PROLYL OLIGOPEPTIDASE CATALYTIC DOMAIN-CONTAINING PROTEIN"/>
    <property type="match status" value="1"/>
</dbReference>
<feature type="domain" description="Peptidase S9 prolyl oligopeptidase catalytic" evidence="2">
    <location>
        <begin position="465"/>
        <end position="671"/>
    </location>
</feature>
<reference evidence="3 4" key="1">
    <citation type="submission" date="2018-11" db="EMBL/GenBank/DDBJ databases">
        <title>The genome draft of YIM 96095.</title>
        <authorList>
            <person name="Tang S.-K."/>
            <person name="Chunyu W.-X."/>
            <person name="Feng Y.-Z."/>
        </authorList>
    </citation>
    <scope>NUCLEOTIDE SEQUENCE [LARGE SCALE GENOMIC DNA]</scope>
    <source>
        <strain evidence="3 4">YIM 96095</strain>
    </source>
</reference>
<dbReference type="EMBL" id="RJMB01000030">
    <property type="protein sequence ID" value="RNL81742.1"/>
    <property type="molecule type" value="Genomic_DNA"/>
</dbReference>
<sequence length="683" mass="74196">MRKDTPAVTTRPLPYGSWPSPVDAAAVARSEATPGWPGALDEEVWWAESRPTEGGRVALCRTRIDRPDEPVETVLPAPWNARTRVHEYGGRPYALTRGAGGSVVVFSEFGDQRLYRYAPDTDLRPAPLTPHPEVACAHRYAELIEGPGGDEVWCVREVHTGPTPTDVTRSIVAVPLDGSAAREPDAVRTVARDHHFLACPRLSPDGRRLSWIGWDHPRMPWEATLLRVAPLRDGRAVAVRTVAGGEDESVVQAEWMDPATLCCVTDAGGWWNPHQLSLSDDGGVEREPVNLVRRPEEFGGPLWQLGRRWVLPLRDGRVAAVHGRASTRLGLVAPASGGIVDAATPHTEWWGSLAVAGSGSGGDGGTVLGVAAAPDIAPEVVAVSLADGGWRSLSRPRSDSETTGDPYARWLPHPEARVFTGADERDVHANVYPPRSPEHSGPRDERPPYVVWAHGGPTGRSPMVYDLEVAYFTSRGIGVVAVNYGGSTGFGRPYRERLRGNWGVVDVQDCVSVARALVEEGAADPARLAIRGGSAGGWTAAAALAGTSTFRCGTIKFPVLDLAAWRTGTHDLESHYLHSLVGPWPDARQRCEDRSPVNRAESVTAPFVLLQGLEDEICPPDQCDRFLRRLRDRQVPHAYLTFEGEQHGFRRESTIRAALHAELSLYAQVFGFATDAPTVELRS</sequence>
<keyword evidence="4" id="KW-1185">Reference proteome</keyword>
<dbReference type="GO" id="GO:0008236">
    <property type="term" value="F:serine-type peptidase activity"/>
    <property type="evidence" value="ECO:0007669"/>
    <property type="project" value="InterPro"/>
</dbReference>
<evidence type="ECO:0000259" key="2">
    <source>
        <dbReference type="Pfam" id="PF00326"/>
    </source>
</evidence>
<dbReference type="GO" id="GO:0006508">
    <property type="term" value="P:proteolysis"/>
    <property type="evidence" value="ECO:0007669"/>
    <property type="project" value="InterPro"/>
</dbReference>
<feature type="compositionally biased region" description="Basic and acidic residues" evidence="1">
    <location>
        <begin position="436"/>
        <end position="447"/>
    </location>
</feature>
<dbReference type="SUPFAM" id="SSF53474">
    <property type="entry name" value="alpha/beta-Hydrolases"/>
    <property type="match status" value="1"/>
</dbReference>
<evidence type="ECO:0000313" key="3">
    <source>
        <dbReference type="EMBL" id="RNL81742.1"/>
    </source>
</evidence>
<protein>
    <submittedName>
        <fullName evidence="3">S9 family peptidase</fullName>
    </submittedName>
</protein>
<feature type="region of interest" description="Disordered" evidence="1">
    <location>
        <begin position="428"/>
        <end position="447"/>
    </location>
</feature>
<name>A0A3N0E1L9_9ACTN</name>
<dbReference type="InterPro" id="IPR001375">
    <property type="entry name" value="Peptidase_S9_cat"/>
</dbReference>
<evidence type="ECO:0000313" key="4">
    <source>
        <dbReference type="Proteomes" id="UP000269198"/>
    </source>
</evidence>
<dbReference type="Proteomes" id="UP000269198">
    <property type="component" value="Unassembled WGS sequence"/>
</dbReference>
<dbReference type="InterPro" id="IPR050585">
    <property type="entry name" value="Xaa-Pro_dipeptidyl-ppase/CocE"/>
</dbReference>
<gene>
    <name evidence="3" type="ORF">EFW17_21405</name>
</gene>